<gene>
    <name evidence="1" type="ORF">ACZ11_07190</name>
</gene>
<keyword evidence="1" id="KW-0378">Hydrolase</keyword>
<keyword evidence="1" id="KW-0547">Nucleotide-binding</keyword>
<evidence type="ECO:0000313" key="1">
    <source>
        <dbReference type="EMBL" id="KMY31956.1"/>
    </source>
</evidence>
<organism evidence="1 2">
    <name type="scientific">Lysinibacillus xylanilyticus</name>
    <dbReference type="NCBI Taxonomy" id="582475"/>
    <lineage>
        <taxon>Bacteria</taxon>
        <taxon>Bacillati</taxon>
        <taxon>Bacillota</taxon>
        <taxon>Bacilli</taxon>
        <taxon>Bacillales</taxon>
        <taxon>Bacillaceae</taxon>
        <taxon>Lysinibacillus</taxon>
    </lineage>
</organism>
<proteinExistence type="predicted"/>
<dbReference type="GeneID" id="96598057"/>
<dbReference type="Proteomes" id="UP000037326">
    <property type="component" value="Unassembled WGS sequence"/>
</dbReference>
<name>A0A0K9FCV7_9BACI</name>
<keyword evidence="1" id="KW-0347">Helicase</keyword>
<dbReference type="GO" id="GO:0004386">
    <property type="term" value="F:helicase activity"/>
    <property type="evidence" value="ECO:0007669"/>
    <property type="project" value="UniProtKB-KW"/>
</dbReference>
<dbReference type="PATRIC" id="fig|582475.4.peg.932"/>
<dbReference type="EMBL" id="LFXJ01000005">
    <property type="protein sequence ID" value="KMY31956.1"/>
    <property type="molecule type" value="Genomic_DNA"/>
</dbReference>
<protein>
    <submittedName>
        <fullName evidence="1">Helicase</fullName>
    </submittedName>
</protein>
<sequence>MPFDINEVYPYCPFITRTVEVGGLTKSQLIQKLQQYSILMNEYGEKLFTDDKFTTSDKKYNLHTVELTVGDLGFPDGANTDQIFKRAVELGLKLCPLELGPHLRIEYLDQTEGYSGNSLQKQQAPSGSITIASEILSEDDNFPKGFYLRRINGVLWLRGYCADHLHVWNPNDHFIFCQKTLLEKNNELEYVNKVNAL</sequence>
<comment type="caution">
    <text evidence="1">The sequence shown here is derived from an EMBL/GenBank/DDBJ whole genome shotgun (WGS) entry which is preliminary data.</text>
</comment>
<reference evidence="2" key="1">
    <citation type="submission" date="2015-07" db="EMBL/GenBank/DDBJ databases">
        <authorList>
            <consortium name="Consortium for Microbial Forensics and Genomics (microFORGE)"/>
            <person name="Knight B.M."/>
            <person name="Roberts D.P."/>
            <person name="Lin D."/>
            <person name="Hari K."/>
            <person name="Fletcher J."/>
            <person name="Melcher U."/>
            <person name="Blagden T."/>
            <person name="Winegar R.A."/>
        </authorList>
    </citation>
    <scope>NUCLEOTIDE SEQUENCE [LARGE SCALE GENOMIC DNA]</scope>
    <source>
        <strain evidence="2">DSM 23493</strain>
    </source>
</reference>
<dbReference type="AlphaFoldDB" id="A0A0K9FCV7"/>
<keyword evidence="1" id="KW-0067">ATP-binding</keyword>
<evidence type="ECO:0000313" key="2">
    <source>
        <dbReference type="Proteomes" id="UP000037326"/>
    </source>
</evidence>
<dbReference type="RefSeq" id="WP_049664883.1">
    <property type="nucleotide sequence ID" value="NZ_JBIVOC010000022.1"/>
</dbReference>
<accession>A0A0K9FCV7</accession>